<keyword evidence="4 5" id="KW-0413">Isomerase</keyword>
<organism evidence="7 8">
    <name type="scientific">Parasponia andersonii</name>
    <name type="common">Sponia andersonii</name>
    <dbReference type="NCBI Taxonomy" id="3476"/>
    <lineage>
        <taxon>Eukaryota</taxon>
        <taxon>Viridiplantae</taxon>
        <taxon>Streptophyta</taxon>
        <taxon>Embryophyta</taxon>
        <taxon>Tracheophyta</taxon>
        <taxon>Spermatophyta</taxon>
        <taxon>Magnoliopsida</taxon>
        <taxon>eudicotyledons</taxon>
        <taxon>Gunneridae</taxon>
        <taxon>Pentapetalae</taxon>
        <taxon>rosids</taxon>
        <taxon>fabids</taxon>
        <taxon>Rosales</taxon>
        <taxon>Cannabaceae</taxon>
        <taxon>Parasponia</taxon>
    </lineage>
</organism>
<keyword evidence="8" id="KW-1185">Reference proteome</keyword>
<dbReference type="PANTHER" id="PTHR10516:SF443">
    <property type="entry name" value="FK506-BINDING PROTEIN 59-RELATED"/>
    <property type="match status" value="1"/>
</dbReference>
<dbReference type="Gene3D" id="3.10.50.40">
    <property type="match status" value="2"/>
</dbReference>
<reference evidence="8" key="1">
    <citation type="submission" date="2016-06" db="EMBL/GenBank/DDBJ databases">
        <title>Parallel loss of symbiosis genes in relatives of nitrogen-fixing non-legume Parasponia.</title>
        <authorList>
            <person name="Van Velzen R."/>
            <person name="Holmer R."/>
            <person name="Bu F."/>
            <person name="Rutten L."/>
            <person name="Van Zeijl A."/>
            <person name="Liu W."/>
            <person name="Santuari L."/>
            <person name="Cao Q."/>
            <person name="Sharma T."/>
            <person name="Shen D."/>
            <person name="Roswanjaya Y."/>
            <person name="Wardhani T."/>
            <person name="Kalhor M.S."/>
            <person name="Jansen J."/>
            <person name="Van den Hoogen J."/>
            <person name="Gungor B."/>
            <person name="Hartog M."/>
            <person name="Hontelez J."/>
            <person name="Verver J."/>
            <person name="Yang W.-C."/>
            <person name="Schijlen E."/>
            <person name="Repin R."/>
            <person name="Schilthuizen M."/>
            <person name="Schranz E."/>
            <person name="Heidstra R."/>
            <person name="Miyata K."/>
            <person name="Fedorova E."/>
            <person name="Kohlen W."/>
            <person name="Bisseling T."/>
            <person name="Smit S."/>
            <person name="Geurts R."/>
        </authorList>
    </citation>
    <scope>NUCLEOTIDE SEQUENCE [LARGE SCALE GENOMIC DNA]</scope>
    <source>
        <strain evidence="8">cv. WU1-14</strain>
    </source>
</reference>
<dbReference type="Pfam" id="PF00254">
    <property type="entry name" value="FKBP_C"/>
    <property type="match status" value="2"/>
</dbReference>
<evidence type="ECO:0000256" key="5">
    <source>
        <dbReference type="PROSITE-ProRule" id="PRU00277"/>
    </source>
</evidence>
<protein>
    <recommendedName>
        <fullName evidence="2 5">peptidylprolyl isomerase</fullName>
        <ecNumber evidence="2 5">5.2.1.8</ecNumber>
    </recommendedName>
</protein>
<dbReference type="STRING" id="3476.A0A2P5ALG3"/>
<sequence>MMRKGENALFTIPSEMAYGASGSPPTIPPNAILQFDMELLSWTTVKDIYKDGGIFKKILTEGDKCDNPEDPDEVLVKFEARLEDGMVIAQSDRVEFTINKGYFCPTLSKVVKTMKKGEKVLVTMKPQNGLEEKG</sequence>
<dbReference type="InterPro" id="IPR001179">
    <property type="entry name" value="PPIase_FKBP_dom"/>
</dbReference>
<evidence type="ECO:0000256" key="4">
    <source>
        <dbReference type="ARBA" id="ARBA00023235"/>
    </source>
</evidence>
<keyword evidence="3 5" id="KW-0697">Rotamase</keyword>
<evidence type="ECO:0000313" key="8">
    <source>
        <dbReference type="Proteomes" id="UP000237105"/>
    </source>
</evidence>
<dbReference type="EMBL" id="JXTB01000533">
    <property type="protein sequence ID" value="PON37374.1"/>
    <property type="molecule type" value="Genomic_DNA"/>
</dbReference>
<evidence type="ECO:0000313" key="7">
    <source>
        <dbReference type="EMBL" id="PON37374.1"/>
    </source>
</evidence>
<dbReference type="OrthoDB" id="1930202at2759"/>
<dbReference type="PROSITE" id="PS50059">
    <property type="entry name" value="FKBP_PPIASE"/>
    <property type="match status" value="2"/>
</dbReference>
<feature type="domain" description="PPIase FKBP-type" evidence="6">
    <location>
        <begin position="1"/>
        <end position="43"/>
    </location>
</feature>
<feature type="domain" description="PPIase FKBP-type" evidence="6">
    <location>
        <begin position="71"/>
        <end position="134"/>
    </location>
</feature>
<dbReference type="GO" id="GO:0005737">
    <property type="term" value="C:cytoplasm"/>
    <property type="evidence" value="ECO:0007669"/>
    <property type="project" value="TreeGrafter"/>
</dbReference>
<name>A0A2P5ALG3_PARAD</name>
<dbReference type="Proteomes" id="UP000237105">
    <property type="component" value="Unassembled WGS sequence"/>
</dbReference>
<gene>
    <name evidence="7" type="ORF">PanWU01x14_320950</name>
</gene>
<dbReference type="InterPro" id="IPR050689">
    <property type="entry name" value="FKBP-type_PPIase"/>
</dbReference>
<comment type="catalytic activity">
    <reaction evidence="1 5">
        <text>[protein]-peptidylproline (omega=180) = [protein]-peptidylproline (omega=0)</text>
        <dbReference type="Rhea" id="RHEA:16237"/>
        <dbReference type="Rhea" id="RHEA-COMP:10747"/>
        <dbReference type="Rhea" id="RHEA-COMP:10748"/>
        <dbReference type="ChEBI" id="CHEBI:83833"/>
        <dbReference type="ChEBI" id="CHEBI:83834"/>
        <dbReference type="EC" id="5.2.1.8"/>
    </reaction>
</comment>
<evidence type="ECO:0000259" key="6">
    <source>
        <dbReference type="PROSITE" id="PS50059"/>
    </source>
</evidence>
<dbReference type="EC" id="5.2.1.8" evidence="2 5"/>
<evidence type="ECO:0000256" key="3">
    <source>
        <dbReference type="ARBA" id="ARBA00023110"/>
    </source>
</evidence>
<accession>A0A2P5ALG3</accession>
<comment type="caution">
    <text evidence="7">The sequence shown here is derived from an EMBL/GenBank/DDBJ whole genome shotgun (WGS) entry which is preliminary data.</text>
</comment>
<dbReference type="AlphaFoldDB" id="A0A2P5ALG3"/>
<evidence type="ECO:0000256" key="1">
    <source>
        <dbReference type="ARBA" id="ARBA00000971"/>
    </source>
</evidence>
<dbReference type="PANTHER" id="PTHR10516">
    <property type="entry name" value="PEPTIDYL-PROLYL CIS-TRANS ISOMERASE"/>
    <property type="match status" value="1"/>
</dbReference>
<dbReference type="SUPFAM" id="SSF54534">
    <property type="entry name" value="FKBP-like"/>
    <property type="match status" value="2"/>
</dbReference>
<proteinExistence type="predicted"/>
<evidence type="ECO:0000256" key="2">
    <source>
        <dbReference type="ARBA" id="ARBA00013194"/>
    </source>
</evidence>
<dbReference type="GO" id="GO:0003755">
    <property type="term" value="F:peptidyl-prolyl cis-trans isomerase activity"/>
    <property type="evidence" value="ECO:0007669"/>
    <property type="project" value="UniProtKB-KW"/>
</dbReference>
<dbReference type="InterPro" id="IPR046357">
    <property type="entry name" value="PPIase_dom_sf"/>
</dbReference>